<reference evidence="6 7" key="1">
    <citation type="submission" date="2016-04" db="EMBL/GenBank/DDBJ databases">
        <title>Complete genome seqeunce of Leptospira alstonii serovar Room22.</title>
        <authorList>
            <person name="Nally J.E."/>
            <person name="Bayles D.O."/>
            <person name="Hurley D."/>
            <person name="Fanning S."/>
            <person name="McMahon B.J."/>
            <person name="Arent Z."/>
        </authorList>
    </citation>
    <scope>NUCLEOTIDE SEQUENCE [LARGE SCALE GENOMIC DNA]</scope>
    <source>
        <strain evidence="6 7">GWTS #1</strain>
    </source>
</reference>
<dbReference type="GO" id="GO:0004888">
    <property type="term" value="F:transmembrane signaling receptor activity"/>
    <property type="evidence" value="ECO:0007669"/>
    <property type="project" value="TreeGrafter"/>
</dbReference>
<dbReference type="SUPFAM" id="SSF58104">
    <property type="entry name" value="Methyl-accepting chemotaxis protein (MCP) signaling domain"/>
    <property type="match status" value="1"/>
</dbReference>
<evidence type="ECO:0000313" key="6">
    <source>
        <dbReference type="EMBL" id="AOP36314.1"/>
    </source>
</evidence>
<keyword evidence="7" id="KW-1185">Reference proteome</keyword>
<dbReference type="Gene3D" id="1.10.287.950">
    <property type="entry name" value="Methyl-accepting chemotaxis protein"/>
    <property type="match status" value="1"/>
</dbReference>
<dbReference type="AlphaFoldDB" id="A0A1D7V3A2"/>
<keyword evidence="4" id="KW-0472">Membrane</keyword>
<feature type="transmembrane region" description="Helical" evidence="4">
    <location>
        <begin position="114"/>
        <end position="132"/>
    </location>
</feature>
<comment type="similarity">
    <text evidence="2">Belongs to the methyl-accepting chemotaxis (MCP) protein family.</text>
</comment>
<gene>
    <name evidence="6" type="ORF">A0128_20035</name>
</gene>
<dbReference type="SMART" id="SM00283">
    <property type="entry name" value="MA"/>
    <property type="match status" value="1"/>
</dbReference>
<keyword evidence="1" id="KW-0145">Chemotaxis</keyword>
<proteinExistence type="inferred from homology"/>
<evidence type="ECO:0000256" key="2">
    <source>
        <dbReference type="ARBA" id="ARBA00029447"/>
    </source>
</evidence>
<dbReference type="GO" id="GO:0005886">
    <property type="term" value="C:plasma membrane"/>
    <property type="evidence" value="ECO:0007669"/>
    <property type="project" value="TreeGrafter"/>
</dbReference>
<protein>
    <submittedName>
        <fullName evidence="6">Chemotaxis protein</fullName>
    </submittedName>
</protein>
<dbReference type="GO" id="GO:0006935">
    <property type="term" value="P:chemotaxis"/>
    <property type="evidence" value="ECO:0007669"/>
    <property type="project" value="UniProtKB-KW"/>
</dbReference>
<feature type="transmembrane region" description="Helical" evidence="4">
    <location>
        <begin position="52"/>
        <end position="71"/>
    </location>
</feature>
<dbReference type="OrthoDB" id="354666at2"/>
<feature type="transmembrane region" description="Helical" evidence="4">
    <location>
        <begin position="139"/>
        <end position="160"/>
    </location>
</feature>
<dbReference type="EMBL" id="CP015218">
    <property type="protein sequence ID" value="AOP36314.1"/>
    <property type="molecule type" value="Genomic_DNA"/>
</dbReference>
<dbReference type="GO" id="GO:0007165">
    <property type="term" value="P:signal transduction"/>
    <property type="evidence" value="ECO:0007669"/>
    <property type="project" value="UniProtKB-KW"/>
</dbReference>
<name>A0A1D7V3A2_9LEPT</name>
<evidence type="ECO:0000313" key="7">
    <source>
        <dbReference type="Proteomes" id="UP000094197"/>
    </source>
</evidence>
<feature type="transmembrane region" description="Helical" evidence="4">
    <location>
        <begin position="21"/>
        <end position="40"/>
    </location>
</feature>
<dbReference type="Proteomes" id="UP000094197">
    <property type="component" value="Chromosome 2"/>
</dbReference>
<dbReference type="InterPro" id="IPR004089">
    <property type="entry name" value="MCPsignal_dom"/>
</dbReference>
<dbReference type="KEGG" id="laj:A0128_20035"/>
<evidence type="ECO:0000256" key="4">
    <source>
        <dbReference type="SAM" id="Phobius"/>
    </source>
</evidence>
<dbReference type="PANTHER" id="PTHR43531:SF11">
    <property type="entry name" value="METHYL-ACCEPTING CHEMOTAXIS PROTEIN 3"/>
    <property type="match status" value="1"/>
</dbReference>
<feature type="transmembrane region" description="Helical" evidence="4">
    <location>
        <begin position="83"/>
        <end position="102"/>
    </location>
</feature>
<evidence type="ECO:0000256" key="3">
    <source>
        <dbReference type="PROSITE-ProRule" id="PRU00284"/>
    </source>
</evidence>
<evidence type="ECO:0000256" key="1">
    <source>
        <dbReference type="ARBA" id="ARBA00022500"/>
    </source>
</evidence>
<dbReference type="RefSeq" id="WP_069609536.1">
    <property type="nucleotide sequence ID" value="NZ_CP015218.1"/>
</dbReference>
<keyword evidence="3" id="KW-0807">Transducer</keyword>
<sequence length="527" mass="58880">MLSRDSKTQLTDRDIIASGPAYINWIRLILIVLFYVSIIASWQRSTLTQNTFYLLGVTSMLLYALYSFYKIKVYGKISKSQSQLFMILDVLSLFSTMIVVAADTPQNSGVIVKGQIFYGIAYLYIICSGLLLSPRFVLIMGLLTSLTQSIVIVVAAQYGLKMVDDPLLAASAGYASLSEQTMKIIFLFTASMIIRFLVSLFLKLVQNSERRQKELEQSQKVMNEKTTKMRESARYLRTSSQNLKDFMTDFTKVVSNHASSFEEISSTMEEFQSQTESSAETVQNQFQNIENLVVHSQNLKSIIERITSFNHHLNLSLEKVRTAGSTVSGFVKELSHSLFALGDSFRSVSDVNQIMSDVADRTNLLSLNASIEAARAGSAGKGFAVVAQEVSKLAESSARNADLISNIIKNSTNHVSSGQKSAEITAERFKEQDSLFYEFVSHFEEFTQLFREQTSINAQFFSNLDYLKALSSEIELASNEQRIGLRAIVNSINDLQTSMESLTEKSENLSGIILELDVQSGELTDKE</sequence>
<keyword evidence="4" id="KW-0812">Transmembrane</keyword>
<accession>A0A1D7V3A2</accession>
<dbReference type="PROSITE" id="PS50111">
    <property type="entry name" value="CHEMOTAXIS_TRANSDUC_2"/>
    <property type="match status" value="1"/>
</dbReference>
<dbReference type="Pfam" id="PF00015">
    <property type="entry name" value="MCPsignal"/>
    <property type="match status" value="1"/>
</dbReference>
<feature type="domain" description="Methyl-accepting transducer" evidence="5">
    <location>
        <begin position="232"/>
        <end position="496"/>
    </location>
</feature>
<feature type="transmembrane region" description="Helical" evidence="4">
    <location>
        <begin position="184"/>
        <end position="205"/>
    </location>
</feature>
<dbReference type="PANTHER" id="PTHR43531">
    <property type="entry name" value="PROTEIN ICFG"/>
    <property type="match status" value="1"/>
</dbReference>
<keyword evidence="4" id="KW-1133">Transmembrane helix</keyword>
<organism evidence="6 7">
    <name type="scientific">Leptospira tipperaryensis</name>
    <dbReference type="NCBI Taxonomy" id="2564040"/>
    <lineage>
        <taxon>Bacteria</taxon>
        <taxon>Pseudomonadati</taxon>
        <taxon>Spirochaetota</taxon>
        <taxon>Spirochaetia</taxon>
        <taxon>Leptospirales</taxon>
        <taxon>Leptospiraceae</taxon>
        <taxon>Leptospira</taxon>
    </lineage>
</organism>
<evidence type="ECO:0000259" key="5">
    <source>
        <dbReference type="PROSITE" id="PS50111"/>
    </source>
</evidence>
<dbReference type="InterPro" id="IPR051310">
    <property type="entry name" value="MCP_chemotaxis"/>
</dbReference>